<name>A0A0L6U7P6_9BASI</name>
<reference evidence="2 3" key="1">
    <citation type="submission" date="2015-08" db="EMBL/GenBank/DDBJ databases">
        <title>Next Generation Sequencing and Analysis of the Genome of Puccinia sorghi L Schw, the Causal Agent of Maize Common Rust.</title>
        <authorList>
            <person name="Rochi L."/>
            <person name="Burguener G."/>
            <person name="Darino M."/>
            <person name="Turjanski A."/>
            <person name="Kreff E."/>
            <person name="Dieguez M.J."/>
            <person name="Sacco F."/>
        </authorList>
    </citation>
    <scope>NUCLEOTIDE SEQUENCE [LARGE SCALE GENOMIC DNA]</scope>
    <source>
        <strain evidence="2 3">RO10H11247</strain>
    </source>
</reference>
<keyword evidence="3" id="KW-1185">Reference proteome</keyword>
<dbReference type="PANTHER" id="PTHR13246:SF1">
    <property type="entry name" value="CYTOSOLIC ENDO-BETA-N-ACETYLGLUCOSAMINIDASE"/>
    <property type="match status" value="1"/>
</dbReference>
<dbReference type="AlphaFoldDB" id="A0A0L6U7P6"/>
<evidence type="ECO:0000313" key="2">
    <source>
        <dbReference type="EMBL" id="KNZ44544.1"/>
    </source>
</evidence>
<dbReference type="InterPro" id="IPR032979">
    <property type="entry name" value="ENGase"/>
</dbReference>
<dbReference type="Pfam" id="PF03644">
    <property type="entry name" value="Glyco_hydro_85"/>
    <property type="match status" value="1"/>
</dbReference>
<dbReference type="GO" id="GO:0005829">
    <property type="term" value="C:cytosol"/>
    <property type="evidence" value="ECO:0007669"/>
    <property type="project" value="UniProtKB-SubCell"/>
</dbReference>
<dbReference type="InterPro" id="IPR005201">
    <property type="entry name" value="TIM_ENGase"/>
</dbReference>
<dbReference type="Gene3D" id="2.60.120.260">
    <property type="entry name" value="Galactose-binding domain-like"/>
    <property type="match status" value="1"/>
</dbReference>
<feature type="domain" description="Cytosolic endo-beta-N-acetylglucosaminidase TIM barrel" evidence="1">
    <location>
        <begin position="78"/>
        <end position="434"/>
    </location>
</feature>
<accession>A0A0L6U7P6</accession>
<organism evidence="2 3">
    <name type="scientific">Puccinia sorghi</name>
    <dbReference type="NCBI Taxonomy" id="27349"/>
    <lineage>
        <taxon>Eukaryota</taxon>
        <taxon>Fungi</taxon>
        <taxon>Dikarya</taxon>
        <taxon>Basidiomycota</taxon>
        <taxon>Pucciniomycotina</taxon>
        <taxon>Pucciniomycetes</taxon>
        <taxon>Pucciniales</taxon>
        <taxon>Pucciniaceae</taxon>
        <taxon>Puccinia</taxon>
    </lineage>
</organism>
<dbReference type="Proteomes" id="UP000037035">
    <property type="component" value="Unassembled WGS sequence"/>
</dbReference>
<evidence type="ECO:0000313" key="3">
    <source>
        <dbReference type="Proteomes" id="UP000037035"/>
    </source>
</evidence>
<gene>
    <name evidence="2" type="ORF">VP01_905g9</name>
</gene>
<dbReference type="EMBL" id="LAVV01014671">
    <property type="protein sequence ID" value="KNZ44544.1"/>
    <property type="molecule type" value="Genomic_DNA"/>
</dbReference>
<evidence type="ECO:0000259" key="1">
    <source>
        <dbReference type="Pfam" id="PF03644"/>
    </source>
</evidence>
<protein>
    <recommendedName>
        <fullName evidence="1">Cytosolic endo-beta-N-acetylglucosaminidase TIM barrel domain-containing protein</fullName>
    </recommendedName>
</protein>
<dbReference type="Gene3D" id="3.20.20.80">
    <property type="entry name" value="Glycosidases"/>
    <property type="match status" value="1"/>
</dbReference>
<dbReference type="PANTHER" id="PTHR13246">
    <property type="entry name" value="ENDO BETA N-ACETYLGLUCOSAMINIDASE"/>
    <property type="match status" value="1"/>
</dbReference>
<comment type="caution">
    <text evidence="2">The sequence shown here is derived from an EMBL/GenBank/DDBJ whole genome shotgun (WGS) entry which is preliminary data.</text>
</comment>
<proteinExistence type="predicted"/>
<sequence>MPLSNELATLTQPRCFDSLSQLRKLNLKTDHTPTTSHPRQHSQLVITHDFKGGYNENPFNRSYSFEWLCAVDLFIYHTRILGTLIFEHDDSFNDLQLLINGPQLDTQTNSKTKYYLSLNAPPISTYFADRLIDLAIHHQFHGWLINIEIDLLKVLGDLSLARQYAASIKIWLDYLRLQGQIRIGSDWEVSWYDSVSYFDGRLNWASMLRASDNLHYFSASSSIFLDYHWSPFHLTSSQTFVNRFIAEQRPLDASPPETLEKLNQSFQPSMDLKVASNQLKRSTLYGVDVFGRGCPYGGGFSSWRAAQEVLKAGFSVALFAPGWTWESDIFHQDRVNLEESDSQWWNLWWRDERYFWVGLLDSPASGTQDLLSCESPNAHLDSSRIASEAQLPQPRKGAGHSELPQHKPFLELFPVQHKEISPSFYTNWSLGSGHGIWVDGEYHLDAKNGIGEWSDMAMSFPKHDLSIRGGGVWGVHDGAVVQAGAARCELVGHAGWFGSGSVEVKEYAVAQPADGTVKCLWMNTTSVSCADGMECRLVWKPIDPGTTGLLGLVFQISNHPTSPTNPQKSFTVICPEGATEPAVVTSSLLPPSAIDLEAYNVKTSKLDEGWIETTCQLRTPPLSSSRAIIDRVGITAPSGTKLSHYLGQISLIPYSSPSTTMKPLEVVWQPSDLTQESMEMRSHHDEPAGFISKPGKLRWRDGVEGDNNNGTEEMLAWLMYMTKDGSGEYSDFMAHKDAKYSLMGVLKGVHDLDLVGFIPPTFPAPPPPPPPPAQPVHAGKARPAELWTVVFIGIGTHGRRVSHGCCPLL</sequence>
<dbReference type="VEuPathDB" id="FungiDB:VP01_905g9"/>
<dbReference type="STRING" id="27349.A0A0L6U7P6"/>
<dbReference type="OrthoDB" id="284473at2759"/>
<dbReference type="GO" id="GO:0033925">
    <property type="term" value="F:mannosyl-glycoprotein endo-beta-N-acetylglucosaminidase activity"/>
    <property type="evidence" value="ECO:0007669"/>
    <property type="project" value="UniProtKB-EC"/>
</dbReference>